<dbReference type="EMBL" id="BAAABV010000011">
    <property type="protein sequence ID" value="GAA0279992.1"/>
    <property type="molecule type" value="Genomic_DNA"/>
</dbReference>
<protein>
    <submittedName>
        <fullName evidence="2">Aspartate/glutamate racemase family protein</fullName>
    </submittedName>
</protein>
<evidence type="ECO:0000256" key="1">
    <source>
        <dbReference type="ARBA" id="ARBA00023235"/>
    </source>
</evidence>
<evidence type="ECO:0000313" key="3">
    <source>
        <dbReference type="Proteomes" id="UP001501867"/>
    </source>
</evidence>
<gene>
    <name evidence="2" type="ORF">GCM10010302_17180</name>
</gene>
<dbReference type="SUPFAM" id="SSF53681">
    <property type="entry name" value="Aspartate/glutamate racemase"/>
    <property type="match status" value="2"/>
</dbReference>
<evidence type="ECO:0000313" key="2">
    <source>
        <dbReference type="EMBL" id="GAA0279992.1"/>
    </source>
</evidence>
<dbReference type="PANTHER" id="PTHR21198:SF7">
    <property type="entry name" value="ASPARTATE-GLUTAMATE RACEMASE FAMILY"/>
    <property type="match status" value="1"/>
</dbReference>
<organism evidence="2 3">
    <name type="scientific">Streptomyces polychromogenes</name>
    <dbReference type="NCBI Taxonomy" id="67342"/>
    <lineage>
        <taxon>Bacteria</taxon>
        <taxon>Bacillati</taxon>
        <taxon>Actinomycetota</taxon>
        <taxon>Actinomycetes</taxon>
        <taxon>Kitasatosporales</taxon>
        <taxon>Streptomycetaceae</taxon>
        <taxon>Streptomyces</taxon>
    </lineage>
</organism>
<dbReference type="InterPro" id="IPR001920">
    <property type="entry name" value="Asp/Glu_race"/>
</dbReference>
<dbReference type="InterPro" id="IPR015942">
    <property type="entry name" value="Asp/Glu/hydantoin_racemase"/>
</dbReference>
<dbReference type="Gene3D" id="3.40.50.1860">
    <property type="match status" value="2"/>
</dbReference>
<dbReference type="Pfam" id="PF01177">
    <property type="entry name" value="Asp_Glu_race"/>
    <property type="match status" value="1"/>
</dbReference>
<accession>A0ABP3EX38</accession>
<dbReference type="PANTHER" id="PTHR21198">
    <property type="entry name" value="GLUTAMATE RACEMASE"/>
    <property type="match status" value="1"/>
</dbReference>
<dbReference type="Proteomes" id="UP001501867">
    <property type="component" value="Unassembled WGS sequence"/>
</dbReference>
<keyword evidence="3" id="KW-1185">Reference proteome</keyword>
<comment type="caution">
    <text evidence="2">The sequence shown here is derived from an EMBL/GenBank/DDBJ whole genome shotgun (WGS) entry which is preliminary data.</text>
</comment>
<sequence length="241" mass="25642">MSGMTPASTVSQLLVGVVGGMGPLASTELLRTVYAQGSWAVEQEAPRILLWSDPAVVDRTDAIGSNDMDRLREAVERAVRGLCEAGAERVVIACLTAHHVLGALPADLAARCVSLVDIVFDELERSSRPHLLLGTSGTARAGLFTAHPRHPAVADRLVTLAPDDQDTLHDLVYRIKRGGDPARAVDFLRDALPRYGVGAFVAACTELHLVTRGIAASGRADEFPSIDPLTIAAERIRNGVL</sequence>
<name>A0ABP3EX38_9ACTN</name>
<proteinExistence type="predicted"/>
<keyword evidence="1" id="KW-0413">Isomerase</keyword>
<reference evidence="3" key="1">
    <citation type="journal article" date="2019" name="Int. J. Syst. Evol. Microbiol.">
        <title>The Global Catalogue of Microorganisms (GCM) 10K type strain sequencing project: providing services to taxonomists for standard genome sequencing and annotation.</title>
        <authorList>
            <consortium name="The Broad Institute Genomics Platform"/>
            <consortium name="The Broad Institute Genome Sequencing Center for Infectious Disease"/>
            <person name="Wu L."/>
            <person name="Ma J."/>
        </authorList>
    </citation>
    <scope>NUCLEOTIDE SEQUENCE [LARGE SCALE GENOMIC DNA]</scope>
    <source>
        <strain evidence="3">JCM 4505</strain>
    </source>
</reference>